<comment type="caution">
    <text evidence="1">The sequence shown here is derived from an EMBL/GenBank/DDBJ whole genome shotgun (WGS) entry which is preliminary data.</text>
</comment>
<sequence>MKRIKVPADVDYVQFERVIANAMRLNEGSRLEICHRYPVPSYGPSGINFVLVPIGDDEDVKLLCEFAMSNGDRIQEVYVISVSRNSSNEGRPPNSRRCSGYGGNVGNEEDGGNDYEDDYEEGDPFEDFERDVGDEVVLNETIYRRYENHIVDSIVNSNNDANIDDEMFNGVDLGNEENIRNVMVNEAGPSRKKRLEKPLPFYLDSGDTGKVIFEEDEDVRMTDDLDFVVEFQPL</sequence>
<gene>
    <name evidence="1" type="ORF">MLD38_010830</name>
</gene>
<proteinExistence type="predicted"/>
<accession>A0ACB9R9F8</accession>
<keyword evidence="2" id="KW-1185">Reference proteome</keyword>
<dbReference type="Proteomes" id="UP001057402">
    <property type="component" value="Chromosome 4"/>
</dbReference>
<evidence type="ECO:0000313" key="2">
    <source>
        <dbReference type="Proteomes" id="UP001057402"/>
    </source>
</evidence>
<dbReference type="EMBL" id="CM042883">
    <property type="protein sequence ID" value="KAI4372622.1"/>
    <property type="molecule type" value="Genomic_DNA"/>
</dbReference>
<organism evidence="1 2">
    <name type="scientific">Melastoma candidum</name>
    <dbReference type="NCBI Taxonomy" id="119954"/>
    <lineage>
        <taxon>Eukaryota</taxon>
        <taxon>Viridiplantae</taxon>
        <taxon>Streptophyta</taxon>
        <taxon>Embryophyta</taxon>
        <taxon>Tracheophyta</taxon>
        <taxon>Spermatophyta</taxon>
        <taxon>Magnoliopsida</taxon>
        <taxon>eudicotyledons</taxon>
        <taxon>Gunneridae</taxon>
        <taxon>Pentapetalae</taxon>
        <taxon>rosids</taxon>
        <taxon>malvids</taxon>
        <taxon>Myrtales</taxon>
        <taxon>Melastomataceae</taxon>
        <taxon>Melastomatoideae</taxon>
        <taxon>Melastomateae</taxon>
        <taxon>Melastoma</taxon>
    </lineage>
</organism>
<protein>
    <submittedName>
        <fullName evidence="1">Uncharacterized protein</fullName>
    </submittedName>
</protein>
<name>A0ACB9R9F8_9MYRT</name>
<evidence type="ECO:0000313" key="1">
    <source>
        <dbReference type="EMBL" id="KAI4372622.1"/>
    </source>
</evidence>
<reference evidence="2" key="1">
    <citation type="journal article" date="2023" name="Front. Plant Sci.">
        <title>Chromosomal-level genome assembly of Melastoma candidum provides insights into trichome evolution.</title>
        <authorList>
            <person name="Zhong Y."/>
            <person name="Wu W."/>
            <person name="Sun C."/>
            <person name="Zou P."/>
            <person name="Liu Y."/>
            <person name="Dai S."/>
            <person name="Zhou R."/>
        </authorList>
    </citation>
    <scope>NUCLEOTIDE SEQUENCE [LARGE SCALE GENOMIC DNA]</scope>
</reference>